<dbReference type="PANTHER" id="PTHR10972:SF184">
    <property type="entry name" value="OXYSTEROL-BINDING PROTEIN HOMOLOG 4-RELATED"/>
    <property type="match status" value="1"/>
</dbReference>
<proteinExistence type="inferred from homology"/>
<sequence>MDNQEPIEMPKGMKKEFLSFLKVQYAHDPPAILVANNTSRGNTLPLLMTCSIASFKGDLASFTAPPFILSTTSMAEFPTYWVEQPARFVAPSQEPNPSKRALLVLTWFLTTLKQQYDMRKDRKKGKPLNPVLGEHFLGSFPGSSYGTTQVVSEQVSHHPPVTAYRMWNNDAGMSLEGYHAAKTFFAKGMIHLHKVGQVVLHIDKYNEDYLLTNPQVHLTGFLPPPPFAEFDSDTPAYIQSTSGYTTKITFSGKGWLRGKRNSFFATLYAEGRESEPLYTAEGQWTGTFTIKDVRRNEVIETYDATTSVEKLAKIDVAPLDEQDALESRRLWRKFTEAMERRDMAGVSAEKNRIEVRQREMRKEEEREGRKWQTKYFSNTGIDPKVEALCAKIGFPIQPELTAGFWQFDEEKYRHAAKTQDDPFGDDKAVPS</sequence>
<name>A0AAN7SWY5_9EURO</name>
<accession>A0AAN7SWY5</accession>
<dbReference type="Gene3D" id="2.40.160.120">
    <property type="match status" value="1"/>
</dbReference>
<dbReference type="GO" id="GO:0016020">
    <property type="term" value="C:membrane"/>
    <property type="evidence" value="ECO:0007669"/>
    <property type="project" value="TreeGrafter"/>
</dbReference>
<dbReference type="AlphaFoldDB" id="A0AAN7SWY5"/>
<evidence type="ECO:0000313" key="3">
    <source>
        <dbReference type="EMBL" id="KAK5083166.1"/>
    </source>
</evidence>
<dbReference type="Pfam" id="PF01237">
    <property type="entry name" value="Oxysterol_BP"/>
    <property type="match status" value="1"/>
</dbReference>
<reference evidence="3 4" key="1">
    <citation type="submission" date="2023-08" db="EMBL/GenBank/DDBJ databases">
        <title>Black Yeasts Isolated from many extreme environments.</title>
        <authorList>
            <person name="Coleine C."/>
            <person name="Stajich J.E."/>
            <person name="Selbmann L."/>
        </authorList>
    </citation>
    <scope>NUCLEOTIDE SEQUENCE [LARGE SCALE GENOMIC DNA]</scope>
    <source>
        <strain evidence="3 4">CCFEE 5910</strain>
    </source>
</reference>
<evidence type="ECO:0000256" key="1">
    <source>
        <dbReference type="ARBA" id="ARBA00008842"/>
    </source>
</evidence>
<protein>
    <submittedName>
        <fullName evidence="3">Oxysterol-binding protein 4</fullName>
    </submittedName>
</protein>
<dbReference type="InterPro" id="IPR000648">
    <property type="entry name" value="Oxysterol-bd"/>
</dbReference>
<dbReference type="SUPFAM" id="SSF144000">
    <property type="entry name" value="Oxysterol-binding protein-like"/>
    <property type="match status" value="1"/>
</dbReference>
<organism evidence="3 4">
    <name type="scientific">Lithohypha guttulata</name>
    <dbReference type="NCBI Taxonomy" id="1690604"/>
    <lineage>
        <taxon>Eukaryota</taxon>
        <taxon>Fungi</taxon>
        <taxon>Dikarya</taxon>
        <taxon>Ascomycota</taxon>
        <taxon>Pezizomycotina</taxon>
        <taxon>Eurotiomycetes</taxon>
        <taxon>Chaetothyriomycetidae</taxon>
        <taxon>Chaetothyriales</taxon>
        <taxon>Trichomeriaceae</taxon>
        <taxon>Lithohypha</taxon>
    </lineage>
</organism>
<dbReference type="GO" id="GO:0008142">
    <property type="term" value="F:oxysterol binding"/>
    <property type="evidence" value="ECO:0007669"/>
    <property type="project" value="TreeGrafter"/>
</dbReference>
<dbReference type="Gene3D" id="3.30.70.3490">
    <property type="match status" value="1"/>
</dbReference>
<dbReference type="PANTHER" id="PTHR10972">
    <property type="entry name" value="OXYSTEROL-BINDING PROTEIN-RELATED"/>
    <property type="match status" value="1"/>
</dbReference>
<dbReference type="InterPro" id="IPR018494">
    <property type="entry name" value="Oxysterol-bd_CS"/>
</dbReference>
<dbReference type="PROSITE" id="PS01013">
    <property type="entry name" value="OSBP"/>
    <property type="match status" value="1"/>
</dbReference>
<evidence type="ECO:0000256" key="2">
    <source>
        <dbReference type="RuleBase" id="RU003844"/>
    </source>
</evidence>
<gene>
    <name evidence="3" type="primary">kes1_2</name>
    <name evidence="3" type="ORF">LTR05_007050</name>
</gene>
<dbReference type="Proteomes" id="UP001309876">
    <property type="component" value="Unassembled WGS sequence"/>
</dbReference>
<comment type="similarity">
    <text evidence="1 2">Belongs to the OSBP family.</text>
</comment>
<dbReference type="EMBL" id="JAVRRJ010000007">
    <property type="protein sequence ID" value="KAK5083166.1"/>
    <property type="molecule type" value="Genomic_DNA"/>
</dbReference>
<dbReference type="Gene3D" id="1.10.287.2720">
    <property type="match status" value="1"/>
</dbReference>
<keyword evidence="4" id="KW-1185">Reference proteome</keyword>
<evidence type="ECO:0000313" key="4">
    <source>
        <dbReference type="Proteomes" id="UP001309876"/>
    </source>
</evidence>
<dbReference type="GO" id="GO:0005829">
    <property type="term" value="C:cytosol"/>
    <property type="evidence" value="ECO:0007669"/>
    <property type="project" value="TreeGrafter"/>
</dbReference>
<dbReference type="InterPro" id="IPR037239">
    <property type="entry name" value="OSBP_sf"/>
</dbReference>
<comment type="caution">
    <text evidence="3">The sequence shown here is derived from an EMBL/GenBank/DDBJ whole genome shotgun (WGS) entry which is preliminary data.</text>
</comment>